<dbReference type="Proteomes" id="UP000243542">
    <property type="component" value="Unassembled WGS sequence"/>
</dbReference>
<reference evidence="2 3" key="1">
    <citation type="submission" date="2017-10" db="EMBL/GenBank/DDBJ databases">
        <title>Sequencing the genomes of 1000 actinobacteria strains.</title>
        <authorList>
            <person name="Klenk H.-P."/>
        </authorList>
    </citation>
    <scope>NUCLEOTIDE SEQUENCE [LARGE SCALE GENOMIC DNA]</scope>
    <source>
        <strain evidence="2 3">DSM 46092</strain>
    </source>
</reference>
<sequence>MAHNGVVAFPITDLAGYFSGAWLLDRGIAGIGGEELGQAEGRATFALEGEVLVYHEAGRLRLGAHTGPFSRTLHYRITGAGRAAVHFDHGGFFHELDLTIGEWVAGHPCQADFYRGSYHVHDRRGWRQEWTVRGPAKEHVITSRFTREDG</sequence>
<comment type="caution">
    <text evidence="2">The sequence shown here is derived from an EMBL/GenBank/DDBJ whole genome shotgun (WGS) entry which is preliminary data.</text>
</comment>
<keyword evidence="3" id="KW-1185">Reference proteome</keyword>
<dbReference type="Pfam" id="PF19834">
    <property type="entry name" value="DUF6314"/>
    <property type="match status" value="1"/>
</dbReference>
<name>A0A2A9FGK4_9PSEU</name>
<feature type="domain" description="DUF6314" evidence="1">
    <location>
        <begin position="18"/>
        <end position="147"/>
    </location>
</feature>
<dbReference type="EMBL" id="PDJK01000002">
    <property type="protein sequence ID" value="PFG50587.1"/>
    <property type="molecule type" value="Genomic_DNA"/>
</dbReference>
<evidence type="ECO:0000313" key="3">
    <source>
        <dbReference type="Proteomes" id="UP000243542"/>
    </source>
</evidence>
<organism evidence="2 3">
    <name type="scientific">Amycolatopsis sulphurea</name>
    <dbReference type="NCBI Taxonomy" id="76022"/>
    <lineage>
        <taxon>Bacteria</taxon>
        <taxon>Bacillati</taxon>
        <taxon>Actinomycetota</taxon>
        <taxon>Actinomycetes</taxon>
        <taxon>Pseudonocardiales</taxon>
        <taxon>Pseudonocardiaceae</taxon>
        <taxon>Amycolatopsis</taxon>
    </lineage>
</organism>
<evidence type="ECO:0000313" key="2">
    <source>
        <dbReference type="EMBL" id="PFG50587.1"/>
    </source>
</evidence>
<gene>
    <name evidence="2" type="ORF">ATK36_5829</name>
</gene>
<accession>A0A2A9FGK4</accession>
<dbReference type="InterPro" id="IPR045632">
    <property type="entry name" value="DUF6314"/>
</dbReference>
<dbReference type="AlphaFoldDB" id="A0A2A9FGK4"/>
<proteinExistence type="predicted"/>
<protein>
    <recommendedName>
        <fullName evidence="1">DUF6314 domain-containing protein</fullName>
    </recommendedName>
</protein>
<evidence type="ECO:0000259" key="1">
    <source>
        <dbReference type="Pfam" id="PF19834"/>
    </source>
</evidence>